<gene>
    <name evidence="3" type="ORF">H8K47_12805</name>
</gene>
<dbReference type="InterPro" id="IPR024467">
    <property type="entry name" value="Xre/MbcA/ParS-like_toxin-bd"/>
</dbReference>
<dbReference type="Proteomes" id="UP000612361">
    <property type="component" value="Unassembled WGS sequence"/>
</dbReference>
<keyword evidence="4" id="KW-1185">Reference proteome</keyword>
<accession>A0A923KW83</accession>
<evidence type="ECO:0000259" key="1">
    <source>
        <dbReference type="Pfam" id="PF09722"/>
    </source>
</evidence>
<reference evidence="3" key="1">
    <citation type="submission" date="2020-08" db="EMBL/GenBank/DDBJ databases">
        <title>Novel species isolated from subtropical streams in China.</title>
        <authorList>
            <person name="Lu H."/>
        </authorList>
    </citation>
    <scope>NUCLEOTIDE SEQUENCE</scope>
    <source>
        <strain evidence="3">CY7W</strain>
    </source>
</reference>
<evidence type="ECO:0000313" key="3">
    <source>
        <dbReference type="EMBL" id="MBC3936247.1"/>
    </source>
</evidence>
<dbReference type="GO" id="GO:0003677">
    <property type="term" value="F:DNA binding"/>
    <property type="evidence" value="ECO:0007669"/>
    <property type="project" value="InterPro"/>
</dbReference>
<dbReference type="RefSeq" id="WP_186881809.1">
    <property type="nucleotide sequence ID" value="NZ_JACOGG010000013.1"/>
</dbReference>
<sequence length="178" mass="19040">MAVSIKKGGDKIGGGPVLPPLSGVAVRGKSSSAASAVTAATEKTSAKVLTMPFRGNVTEVIHQLRNGVSAELVPVIARQFGMTQDGLFEQLRLPKSTMKSRISKNGLLSSAEQDRMYRADKVWKRALSVLEDESAARQWIRGVNRALGGETPLSLLDTEAGYELVLDTLGRIEYGVVS</sequence>
<protein>
    <submittedName>
        <fullName evidence="3">DUF2384 domain-containing protein</fullName>
    </submittedName>
</protein>
<dbReference type="NCBIfam" id="TIGR02293">
    <property type="entry name" value="TAS_TIGR02293"/>
    <property type="match status" value="1"/>
</dbReference>
<dbReference type="EMBL" id="JACOGG010000013">
    <property type="protein sequence ID" value="MBC3936247.1"/>
    <property type="molecule type" value="Genomic_DNA"/>
</dbReference>
<feature type="domain" description="Antitoxin Xre/MbcA/ParS-like toxin-binding" evidence="1">
    <location>
        <begin position="127"/>
        <end position="175"/>
    </location>
</feature>
<dbReference type="InterPro" id="IPR046847">
    <property type="entry name" value="Xre-like_HTH"/>
</dbReference>
<name>A0A923KW83_9BURK</name>
<dbReference type="InterPro" id="IPR011979">
    <property type="entry name" value="Antitox_Xre"/>
</dbReference>
<dbReference type="AlphaFoldDB" id="A0A923KW83"/>
<dbReference type="Pfam" id="PF09722">
    <property type="entry name" value="Xre_MbcA_ParS_C"/>
    <property type="match status" value="1"/>
</dbReference>
<organism evidence="3 4">
    <name type="scientific">Undibacterium rugosum</name>
    <dbReference type="NCBI Taxonomy" id="2762291"/>
    <lineage>
        <taxon>Bacteria</taxon>
        <taxon>Pseudomonadati</taxon>
        <taxon>Pseudomonadota</taxon>
        <taxon>Betaproteobacteria</taxon>
        <taxon>Burkholderiales</taxon>
        <taxon>Oxalobacteraceae</taxon>
        <taxon>Undibacterium</taxon>
    </lineage>
</organism>
<proteinExistence type="predicted"/>
<dbReference type="Pfam" id="PF20432">
    <property type="entry name" value="Xre-like-HTH"/>
    <property type="match status" value="1"/>
</dbReference>
<evidence type="ECO:0000313" key="4">
    <source>
        <dbReference type="Proteomes" id="UP000612361"/>
    </source>
</evidence>
<comment type="caution">
    <text evidence="3">The sequence shown here is derived from an EMBL/GenBank/DDBJ whole genome shotgun (WGS) entry which is preliminary data.</text>
</comment>
<feature type="domain" description="Antitoxin Xre-like helix-turn-helix" evidence="2">
    <location>
        <begin position="60"/>
        <end position="118"/>
    </location>
</feature>
<evidence type="ECO:0000259" key="2">
    <source>
        <dbReference type="Pfam" id="PF20432"/>
    </source>
</evidence>